<protein>
    <submittedName>
        <fullName evidence="2">DUF3575 domain-containing protein</fullName>
    </submittedName>
</protein>
<organism evidence="2 3">
    <name type="scientific">Prevotella nigrescens</name>
    <dbReference type="NCBI Taxonomy" id="28133"/>
    <lineage>
        <taxon>Bacteria</taxon>
        <taxon>Pseudomonadati</taxon>
        <taxon>Bacteroidota</taxon>
        <taxon>Bacteroidia</taxon>
        <taxon>Bacteroidales</taxon>
        <taxon>Prevotellaceae</taxon>
        <taxon>Prevotella</taxon>
    </lineage>
</organism>
<dbReference type="EMBL" id="JABZTM010000074">
    <property type="protein sequence ID" value="MBF1447167.1"/>
    <property type="molecule type" value="Genomic_DNA"/>
</dbReference>
<dbReference type="Pfam" id="PF12099">
    <property type="entry name" value="DUF3575"/>
    <property type="match status" value="1"/>
</dbReference>
<dbReference type="Proteomes" id="UP000787419">
    <property type="component" value="Unassembled WGS sequence"/>
</dbReference>
<proteinExistence type="predicted"/>
<evidence type="ECO:0000313" key="2">
    <source>
        <dbReference type="EMBL" id="MBF1447167.1"/>
    </source>
</evidence>
<reference evidence="2" key="1">
    <citation type="submission" date="2020-04" db="EMBL/GenBank/DDBJ databases">
        <title>Deep metagenomics examines the oral microbiome during advanced dental caries in children, revealing novel taxa and co-occurrences with host molecules.</title>
        <authorList>
            <person name="Baker J.L."/>
            <person name="Morton J.T."/>
            <person name="Dinis M."/>
            <person name="Alvarez R."/>
            <person name="Tran N.C."/>
            <person name="Knight R."/>
            <person name="Edlund A."/>
        </authorList>
    </citation>
    <scope>NUCLEOTIDE SEQUENCE</scope>
    <source>
        <strain evidence="2">JCVI_32_bin.50</strain>
    </source>
</reference>
<keyword evidence="1" id="KW-0732">Signal</keyword>
<dbReference type="RefSeq" id="WP_278490502.1">
    <property type="nucleotide sequence ID" value="NZ_CAJZDG010000052.1"/>
</dbReference>
<feature type="signal peptide" evidence="1">
    <location>
        <begin position="1"/>
        <end position="21"/>
    </location>
</feature>
<sequence length="184" mass="20338">MKRIFVTFLSIIAVITANSQAISVNTDVAMLALQTYNIGAEMTIGNRSTLGLSVFANNQPYWHKDIKMTGVQPEYRYYFGGRPMYHHFIGVSALAVDYNVKVRNTRYDGFAAGAGITFGYVASLSNRWTIDAHAGIGIVAFHQKKTKDGQPNLEIPSGARTMDGYTGYEILPTKIGITLSYILR</sequence>
<comment type="caution">
    <text evidence="2">The sequence shown here is derived from an EMBL/GenBank/DDBJ whole genome shotgun (WGS) entry which is preliminary data.</text>
</comment>
<feature type="chain" id="PRO_5039349110" evidence="1">
    <location>
        <begin position="22"/>
        <end position="184"/>
    </location>
</feature>
<gene>
    <name evidence="2" type="ORF">HXN55_07290</name>
</gene>
<evidence type="ECO:0000313" key="3">
    <source>
        <dbReference type="Proteomes" id="UP000787419"/>
    </source>
</evidence>
<evidence type="ECO:0000256" key="1">
    <source>
        <dbReference type="SAM" id="SignalP"/>
    </source>
</evidence>
<dbReference type="InterPro" id="IPR021958">
    <property type="entry name" value="DUF3575"/>
</dbReference>
<accession>A0A9D6AB97</accession>
<dbReference type="AlphaFoldDB" id="A0A9D6AB97"/>
<name>A0A9D6AB97_9BACT</name>